<dbReference type="Proteomes" id="UP000553776">
    <property type="component" value="Unassembled WGS sequence"/>
</dbReference>
<feature type="transmembrane region" description="Helical" evidence="1">
    <location>
        <begin position="92"/>
        <end position="110"/>
    </location>
</feature>
<keyword evidence="3" id="KW-1185">Reference proteome</keyword>
<name>A0A841U5W9_9BACL</name>
<keyword evidence="1" id="KW-1133">Transmembrane helix</keyword>
<dbReference type="InterPro" id="IPR021214">
    <property type="entry name" value="DUF2568"/>
</dbReference>
<keyword evidence="1" id="KW-0472">Membrane</keyword>
<dbReference type="EMBL" id="JACJVR010000077">
    <property type="protein sequence ID" value="MBB6693683.1"/>
    <property type="molecule type" value="Genomic_DNA"/>
</dbReference>
<protein>
    <submittedName>
        <fullName evidence="2">YrdB family protein</fullName>
    </submittedName>
</protein>
<sequence length="112" mass="11489">MAIAGGIVLGALFLVELAALASYSYWGFRFGSAKGLQFLLGIGAPALVAIFWGMFVAPKASISVSVPVRALLQAVVFAGAAGALYAAGRPAWAVAFLLVAAVVMSLVYLLKL</sequence>
<dbReference type="AlphaFoldDB" id="A0A841U5W9"/>
<evidence type="ECO:0000313" key="3">
    <source>
        <dbReference type="Proteomes" id="UP000553776"/>
    </source>
</evidence>
<accession>A0A841U5W9</accession>
<gene>
    <name evidence="2" type="ORF">H7B90_20005</name>
</gene>
<comment type="caution">
    <text evidence="2">The sequence shown here is derived from an EMBL/GenBank/DDBJ whole genome shotgun (WGS) entry which is preliminary data.</text>
</comment>
<organism evidence="2 3">
    <name type="scientific">Cohnella xylanilytica</name>
    <dbReference type="NCBI Taxonomy" id="557555"/>
    <lineage>
        <taxon>Bacteria</taxon>
        <taxon>Bacillati</taxon>
        <taxon>Bacillota</taxon>
        <taxon>Bacilli</taxon>
        <taxon>Bacillales</taxon>
        <taxon>Paenibacillaceae</taxon>
        <taxon>Cohnella</taxon>
    </lineage>
</organism>
<evidence type="ECO:0000256" key="1">
    <source>
        <dbReference type="SAM" id="Phobius"/>
    </source>
</evidence>
<proteinExistence type="predicted"/>
<feature type="transmembrane region" description="Helical" evidence="1">
    <location>
        <begin position="36"/>
        <end position="56"/>
    </location>
</feature>
<evidence type="ECO:0000313" key="2">
    <source>
        <dbReference type="EMBL" id="MBB6693683.1"/>
    </source>
</evidence>
<dbReference type="RefSeq" id="WP_185137666.1">
    <property type="nucleotide sequence ID" value="NZ_BORM01000036.1"/>
</dbReference>
<keyword evidence="1" id="KW-0812">Transmembrane</keyword>
<reference evidence="2 3" key="1">
    <citation type="submission" date="2020-08" db="EMBL/GenBank/DDBJ databases">
        <title>Cohnella phylogeny.</title>
        <authorList>
            <person name="Dunlap C."/>
        </authorList>
    </citation>
    <scope>NUCLEOTIDE SEQUENCE [LARGE SCALE GENOMIC DNA]</scope>
    <source>
        <strain evidence="2 3">DSM 25239</strain>
    </source>
</reference>
<dbReference type="Pfam" id="PF10823">
    <property type="entry name" value="DUF2568"/>
    <property type="match status" value="1"/>
</dbReference>
<feature type="transmembrane region" description="Helical" evidence="1">
    <location>
        <begin position="68"/>
        <end position="86"/>
    </location>
</feature>